<keyword evidence="10" id="KW-1185">Reference proteome</keyword>
<dbReference type="EC" id="3.1.3.48" evidence="8"/>
<keyword evidence="2 8" id="KW-0132">Cell division</keyword>
<dbReference type="SUPFAM" id="SSF52821">
    <property type="entry name" value="Rhodanese/Cell cycle control phosphatase"/>
    <property type="match status" value="1"/>
</dbReference>
<keyword evidence="3 8" id="KW-0498">Mitosis</keyword>
<dbReference type="FunFam" id="3.40.250.10:FF:000021">
    <property type="entry name" value="M-phase inducer phosphatase cdc-25.2"/>
    <property type="match status" value="1"/>
</dbReference>
<dbReference type="GO" id="GO:0000086">
    <property type="term" value="P:G2/M transition of mitotic cell cycle"/>
    <property type="evidence" value="ECO:0007669"/>
    <property type="project" value="TreeGrafter"/>
</dbReference>
<dbReference type="PROSITE" id="PS50206">
    <property type="entry name" value="RHODANESE_3"/>
    <property type="match status" value="1"/>
</dbReference>
<evidence type="ECO:0000256" key="5">
    <source>
        <dbReference type="ARBA" id="ARBA00022912"/>
    </source>
</evidence>
<dbReference type="CDD" id="cd01530">
    <property type="entry name" value="Cdc25"/>
    <property type="match status" value="1"/>
</dbReference>
<evidence type="ECO:0000256" key="6">
    <source>
        <dbReference type="ARBA" id="ARBA00023306"/>
    </source>
</evidence>
<keyword evidence="5 8" id="KW-0904">Protein phosphatase</keyword>
<evidence type="ECO:0000259" key="9">
    <source>
        <dbReference type="PROSITE" id="PS50206"/>
    </source>
</evidence>
<dbReference type="Proteomes" id="UP000038045">
    <property type="component" value="Unplaced"/>
</dbReference>
<sequence>MSTNFLIGKKRPHCKCNSTENTALEEEKNLSVTKKFCTEEVNANEKCFQHSYKNADNTSDVSIVSQFSKSSELNDIETNFDFVEKMSHIPKEIKINEDEEETPKSRYQVIASKNHSCFKKRTGLIGSVSCCHGCLNNEIPSKYSLPIIDNPQISSKAFESISGETLSKIMIQLSQDFFKKFILIDCRYPYEFKGGHIKGAINFYKIEDLKKEFFTNKENVLKFQNKIPIFYCEYSQKRSPSMAHALRNIDRRMNSYPTLTYKEMYILDSGYKKFFECGLYNSLCDPYGYTSMVDKDFTSELKKHNSEHNIERSKIKINLKDMRSTSLCGGITLRRRTLKFD</sequence>
<evidence type="ECO:0000313" key="11">
    <source>
        <dbReference type="WBParaSite" id="PTRK_0000473900.1"/>
    </source>
</evidence>
<organism evidence="10 11">
    <name type="scientific">Parastrongyloides trichosuri</name>
    <name type="common">Possum-specific nematode worm</name>
    <dbReference type="NCBI Taxonomy" id="131310"/>
    <lineage>
        <taxon>Eukaryota</taxon>
        <taxon>Metazoa</taxon>
        <taxon>Ecdysozoa</taxon>
        <taxon>Nematoda</taxon>
        <taxon>Chromadorea</taxon>
        <taxon>Rhabditida</taxon>
        <taxon>Tylenchina</taxon>
        <taxon>Panagrolaimomorpha</taxon>
        <taxon>Strongyloidoidea</taxon>
        <taxon>Strongyloididae</taxon>
        <taxon>Parastrongyloides</taxon>
    </lineage>
</organism>
<dbReference type="Pfam" id="PF00581">
    <property type="entry name" value="Rhodanese"/>
    <property type="match status" value="1"/>
</dbReference>
<evidence type="ECO:0000313" key="10">
    <source>
        <dbReference type="Proteomes" id="UP000038045"/>
    </source>
</evidence>
<dbReference type="PANTHER" id="PTHR10828">
    <property type="entry name" value="M-PHASE INDUCER PHOSPHATASE DUAL SPECIFICITY PHOSPHATASE CDC25"/>
    <property type="match status" value="1"/>
</dbReference>
<proteinExistence type="inferred from homology"/>
<dbReference type="GO" id="GO:0004725">
    <property type="term" value="F:protein tyrosine phosphatase activity"/>
    <property type="evidence" value="ECO:0007669"/>
    <property type="project" value="UniProtKB-UniRule"/>
</dbReference>
<dbReference type="GO" id="GO:0005634">
    <property type="term" value="C:nucleus"/>
    <property type="evidence" value="ECO:0007669"/>
    <property type="project" value="TreeGrafter"/>
</dbReference>
<keyword evidence="6 8" id="KW-0131">Cell cycle</keyword>
<comment type="function">
    <text evidence="8">Tyrosine protein phosphatase which functions as a dosage-dependent inducer of mitotic progression.</text>
</comment>
<evidence type="ECO:0000256" key="3">
    <source>
        <dbReference type="ARBA" id="ARBA00022776"/>
    </source>
</evidence>
<comment type="catalytic activity">
    <reaction evidence="7 8">
        <text>O-phospho-L-tyrosyl-[protein] + H2O = L-tyrosyl-[protein] + phosphate</text>
        <dbReference type="Rhea" id="RHEA:10684"/>
        <dbReference type="Rhea" id="RHEA-COMP:10136"/>
        <dbReference type="Rhea" id="RHEA-COMP:20101"/>
        <dbReference type="ChEBI" id="CHEBI:15377"/>
        <dbReference type="ChEBI" id="CHEBI:43474"/>
        <dbReference type="ChEBI" id="CHEBI:46858"/>
        <dbReference type="ChEBI" id="CHEBI:61978"/>
        <dbReference type="EC" id="3.1.3.48"/>
    </reaction>
</comment>
<feature type="domain" description="Rhodanese" evidence="9">
    <location>
        <begin position="177"/>
        <end position="283"/>
    </location>
</feature>
<comment type="similarity">
    <text evidence="1 8">Belongs to the MPI phosphatase family.</text>
</comment>
<protein>
    <recommendedName>
        <fullName evidence="8">M-phase inducer phosphatase</fullName>
        <ecNumber evidence="8">3.1.3.48</ecNumber>
    </recommendedName>
</protein>
<dbReference type="Gene3D" id="3.40.250.10">
    <property type="entry name" value="Rhodanese-like domain"/>
    <property type="match status" value="1"/>
</dbReference>
<keyword evidence="4 8" id="KW-0378">Hydrolase</keyword>
<dbReference type="GO" id="GO:0010971">
    <property type="term" value="P:positive regulation of G2/M transition of mitotic cell cycle"/>
    <property type="evidence" value="ECO:0007669"/>
    <property type="project" value="TreeGrafter"/>
</dbReference>
<dbReference type="InterPro" id="IPR036873">
    <property type="entry name" value="Rhodanese-like_dom_sf"/>
</dbReference>
<evidence type="ECO:0000256" key="2">
    <source>
        <dbReference type="ARBA" id="ARBA00022618"/>
    </source>
</evidence>
<dbReference type="PANTHER" id="PTHR10828:SF76">
    <property type="entry name" value="M-PHASE INDUCER PHOSPHATASE"/>
    <property type="match status" value="1"/>
</dbReference>
<evidence type="ECO:0000256" key="1">
    <source>
        <dbReference type="ARBA" id="ARBA00011065"/>
    </source>
</evidence>
<dbReference type="InterPro" id="IPR000751">
    <property type="entry name" value="MPI_Phosphatase"/>
</dbReference>
<name>A0A0N4ZB26_PARTI</name>
<dbReference type="PRINTS" id="PR00716">
    <property type="entry name" value="MPIPHPHTASE"/>
</dbReference>
<dbReference type="AlphaFoldDB" id="A0A0N4ZB26"/>
<accession>A0A0N4ZB26</accession>
<reference evidence="11" key="1">
    <citation type="submission" date="2017-02" db="UniProtKB">
        <authorList>
            <consortium name="WormBaseParasite"/>
        </authorList>
    </citation>
    <scope>IDENTIFICATION</scope>
</reference>
<dbReference type="GO" id="GO:0051301">
    <property type="term" value="P:cell division"/>
    <property type="evidence" value="ECO:0007669"/>
    <property type="project" value="UniProtKB-UniRule"/>
</dbReference>
<dbReference type="GO" id="GO:0005737">
    <property type="term" value="C:cytoplasm"/>
    <property type="evidence" value="ECO:0007669"/>
    <property type="project" value="TreeGrafter"/>
</dbReference>
<dbReference type="InterPro" id="IPR001763">
    <property type="entry name" value="Rhodanese-like_dom"/>
</dbReference>
<dbReference type="STRING" id="131310.A0A0N4ZB26"/>
<dbReference type="SMART" id="SM00450">
    <property type="entry name" value="RHOD"/>
    <property type="match status" value="1"/>
</dbReference>
<evidence type="ECO:0000256" key="4">
    <source>
        <dbReference type="ARBA" id="ARBA00022801"/>
    </source>
</evidence>
<dbReference type="WBParaSite" id="PTRK_0000473900.1">
    <property type="protein sequence ID" value="PTRK_0000473900.1"/>
    <property type="gene ID" value="PTRK_0000473900"/>
</dbReference>
<dbReference type="GO" id="GO:0110032">
    <property type="term" value="P:positive regulation of G2/MI transition of meiotic cell cycle"/>
    <property type="evidence" value="ECO:0007669"/>
    <property type="project" value="TreeGrafter"/>
</dbReference>
<evidence type="ECO:0000256" key="7">
    <source>
        <dbReference type="ARBA" id="ARBA00051722"/>
    </source>
</evidence>
<evidence type="ECO:0000256" key="8">
    <source>
        <dbReference type="RuleBase" id="RU368028"/>
    </source>
</evidence>